<dbReference type="EMBL" id="MDYL01000023">
    <property type="protein sequence ID" value="OQD70435.1"/>
    <property type="molecule type" value="Genomic_DNA"/>
</dbReference>
<evidence type="ECO:0000256" key="1">
    <source>
        <dbReference type="ARBA" id="ARBA00022448"/>
    </source>
</evidence>
<evidence type="ECO:0000313" key="8">
    <source>
        <dbReference type="EMBL" id="OQD70435.1"/>
    </source>
</evidence>
<dbReference type="GO" id="GO:0005783">
    <property type="term" value="C:endoplasmic reticulum"/>
    <property type="evidence" value="ECO:0007669"/>
    <property type="project" value="UniProtKB-SubCell"/>
</dbReference>
<gene>
    <name evidence="8" type="ORF">PENDEC_c023G04610</name>
</gene>
<keyword evidence="4 6" id="KW-0333">Golgi apparatus</keyword>
<dbReference type="FunFam" id="3.30.450.70:FF:000013">
    <property type="entry name" value="TRAPP complex subunit, variant"/>
    <property type="match status" value="1"/>
</dbReference>
<evidence type="ECO:0000256" key="6">
    <source>
        <dbReference type="RuleBase" id="RU366065"/>
    </source>
</evidence>
<dbReference type="SMART" id="SM01399">
    <property type="entry name" value="Sybindin"/>
    <property type="match status" value="1"/>
</dbReference>
<comment type="subcellular location">
    <subcellularLocation>
        <location evidence="6">Endoplasmic reticulum</location>
    </subcellularLocation>
    <subcellularLocation>
        <location evidence="6">Golgi apparatus</location>
        <location evidence="6">cis-Golgi network</location>
    </subcellularLocation>
</comment>
<dbReference type="STRING" id="69771.A0A1V6P0H0"/>
<organism evidence="8 9">
    <name type="scientific">Penicillium decumbens</name>
    <dbReference type="NCBI Taxonomy" id="69771"/>
    <lineage>
        <taxon>Eukaryota</taxon>
        <taxon>Fungi</taxon>
        <taxon>Dikarya</taxon>
        <taxon>Ascomycota</taxon>
        <taxon>Pezizomycotina</taxon>
        <taxon>Eurotiomycetes</taxon>
        <taxon>Eurotiomycetidae</taxon>
        <taxon>Eurotiales</taxon>
        <taxon>Aspergillaceae</taxon>
        <taxon>Penicillium</taxon>
    </lineage>
</organism>
<evidence type="ECO:0000256" key="2">
    <source>
        <dbReference type="ARBA" id="ARBA00022824"/>
    </source>
</evidence>
<dbReference type="PANTHER" id="PTHR23249:SF16">
    <property type="entry name" value="TRAFFICKING PROTEIN PARTICLE COMPLEX SUBUNIT 1"/>
    <property type="match status" value="1"/>
</dbReference>
<dbReference type="Proteomes" id="UP000191522">
    <property type="component" value="Unassembled WGS sequence"/>
</dbReference>
<comment type="subunit">
    <text evidence="6">Part of the multisubunit transport protein particle (TRAPP) complex.</text>
</comment>
<dbReference type="GO" id="GO:0005794">
    <property type="term" value="C:Golgi apparatus"/>
    <property type="evidence" value="ECO:0007669"/>
    <property type="project" value="UniProtKB-SubCell"/>
</dbReference>
<keyword evidence="3 6" id="KW-0931">ER-Golgi transport</keyword>
<dbReference type="GO" id="GO:0030008">
    <property type="term" value="C:TRAPP complex"/>
    <property type="evidence" value="ECO:0007669"/>
    <property type="project" value="UniProtKB-UniRule"/>
</dbReference>
<dbReference type="Pfam" id="PF04099">
    <property type="entry name" value="Sybindin"/>
    <property type="match status" value="1"/>
</dbReference>
<keyword evidence="9" id="KW-1185">Reference proteome</keyword>
<reference evidence="9" key="1">
    <citation type="journal article" date="2017" name="Nat. Microbiol.">
        <title>Global analysis of biosynthetic gene clusters reveals vast potential of secondary metabolite production in Penicillium species.</title>
        <authorList>
            <person name="Nielsen J.C."/>
            <person name="Grijseels S."/>
            <person name="Prigent S."/>
            <person name="Ji B."/>
            <person name="Dainat J."/>
            <person name="Nielsen K.F."/>
            <person name="Frisvad J.C."/>
            <person name="Workman M."/>
            <person name="Nielsen J."/>
        </authorList>
    </citation>
    <scope>NUCLEOTIDE SEQUENCE [LARGE SCALE GENOMIC DNA]</scope>
    <source>
        <strain evidence="9">IBT 11843</strain>
    </source>
</reference>
<feature type="compositionally biased region" description="Polar residues" evidence="7">
    <location>
        <begin position="179"/>
        <end position="208"/>
    </location>
</feature>
<sequence length="215" mass="24027">MTVYSFYIFDRHAECIYKRRWLPRPTSIVGKPNQATGAGPAGLGQTVKAGDDDAKLVFGTVFSLRNMVRKLGGDEDNFISYSTSQYKLHYYETPTNIKFVMLTDLKSPSMRIALQQIYINLFVEYVVKNPLSPVEHPGGVGVNNELFEESLEQFVRDTSRGPAFNDATSIHDAAPPSVTDPNWSRPEVTSLSKRTENAGTHRNGSSRETMAPYDP</sequence>
<accession>A0A1V6P0H0</accession>
<keyword evidence="2 6" id="KW-0256">Endoplasmic reticulum</keyword>
<keyword evidence="1 6" id="KW-0813">Transport</keyword>
<evidence type="ECO:0000256" key="3">
    <source>
        <dbReference type="ARBA" id="ARBA00022892"/>
    </source>
</evidence>
<dbReference type="InterPro" id="IPR011012">
    <property type="entry name" value="Longin-like_dom_sf"/>
</dbReference>
<dbReference type="GO" id="GO:0006888">
    <property type="term" value="P:endoplasmic reticulum to Golgi vesicle-mediated transport"/>
    <property type="evidence" value="ECO:0007669"/>
    <property type="project" value="UniProtKB-UniRule"/>
</dbReference>
<dbReference type="SUPFAM" id="SSF64356">
    <property type="entry name" value="SNARE-like"/>
    <property type="match status" value="1"/>
</dbReference>
<dbReference type="CDD" id="cd14855">
    <property type="entry name" value="TRAPPC1_MUM2"/>
    <property type="match status" value="1"/>
</dbReference>
<name>A0A1V6P0H0_PENDC</name>
<dbReference type="InterPro" id="IPR007233">
    <property type="entry name" value="TRAPPC"/>
</dbReference>
<dbReference type="OMA" id="GKLMYGM"/>
<dbReference type="PANTHER" id="PTHR23249">
    <property type="entry name" value="TRAFFICKING PROTEIN PARTICLE COMPLEX SUBUNIT"/>
    <property type="match status" value="1"/>
</dbReference>
<proteinExistence type="inferred from homology"/>
<evidence type="ECO:0000313" key="9">
    <source>
        <dbReference type="Proteomes" id="UP000191522"/>
    </source>
</evidence>
<evidence type="ECO:0000256" key="5">
    <source>
        <dbReference type="ARBA" id="ARBA00038167"/>
    </source>
</evidence>
<dbReference type="Gene3D" id="3.30.450.70">
    <property type="match status" value="1"/>
</dbReference>
<dbReference type="AlphaFoldDB" id="A0A1V6P0H0"/>
<comment type="similarity">
    <text evidence="5">Belongs to the TRAPP small subunits family. BET5 subfamily.</text>
</comment>
<comment type="caution">
    <text evidence="8">The sequence shown here is derived from an EMBL/GenBank/DDBJ whole genome shotgun (WGS) entry which is preliminary data.</text>
</comment>
<feature type="region of interest" description="Disordered" evidence="7">
    <location>
        <begin position="162"/>
        <end position="215"/>
    </location>
</feature>
<evidence type="ECO:0000256" key="4">
    <source>
        <dbReference type="ARBA" id="ARBA00023034"/>
    </source>
</evidence>
<dbReference type="OrthoDB" id="3364529at2759"/>
<protein>
    <recommendedName>
        <fullName evidence="6">Trafficking protein particle complex subunit</fullName>
    </recommendedName>
</protein>
<evidence type="ECO:0000256" key="7">
    <source>
        <dbReference type="SAM" id="MobiDB-lite"/>
    </source>
</evidence>